<evidence type="ECO:0000313" key="4">
    <source>
        <dbReference type="Proteomes" id="UP000054251"/>
    </source>
</evidence>
<proteinExistence type="predicted"/>
<reference evidence="3 4" key="1">
    <citation type="submission" date="2015-11" db="EMBL/GenBank/DDBJ databases">
        <title>The genome of Debaryomyces fabryi.</title>
        <authorList>
            <person name="Tafer H."/>
            <person name="Lopandic K."/>
        </authorList>
    </citation>
    <scope>NUCLEOTIDE SEQUENCE [LARGE SCALE GENOMIC DNA]</scope>
    <source>
        <strain evidence="3 4">CBS 789</strain>
    </source>
</reference>
<dbReference type="AlphaFoldDB" id="A0A0V1PXR6"/>
<dbReference type="PANTHER" id="PTHR35519">
    <property type="entry name" value="MEMBRANE PROTEINS"/>
    <property type="match status" value="1"/>
</dbReference>
<gene>
    <name evidence="3" type="ORF">AC631_03220</name>
</gene>
<keyword evidence="2" id="KW-1133">Transmembrane helix</keyword>
<dbReference type="InterPro" id="IPR025187">
    <property type="entry name" value="DUF4112"/>
</dbReference>
<accession>A0A0V1PXR6</accession>
<comment type="caution">
    <text evidence="3">The sequence shown here is derived from an EMBL/GenBank/DDBJ whole genome shotgun (WGS) entry which is preliminary data.</text>
</comment>
<dbReference type="Proteomes" id="UP000054251">
    <property type="component" value="Unassembled WGS sequence"/>
</dbReference>
<dbReference type="OrthoDB" id="2103474at2759"/>
<feature type="transmembrane region" description="Helical" evidence="2">
    <location>
        <begin position="131"/>
        <end position="150"/>
    </location>
</feature>
<keyword evidence="4" id="KW-1185">Reference proteome</keyword>
<dbReference type="Pfam" id="PF13430">
    <property type="entry name" value="DUF4112"/>
    <property type="match status" value="1"/>
</dbReference>
<evidence type="ECO:0000256" key="1">
    <source>
        <dbReference type="SAM" id="MobiDB-lite"/>
    </source>
</evidence>
<feature type="transmembrane region" description="Helical" evidence="2">
    <location>
        <begin position="89"/>
        <end position="110"/>
    </location>
</feature>
<evidence type="ECO:0000313" key="3">
    <source>
        <dbReference type="EMBL" id="KSA01033.1"/>
    </source>
</evidence>
<organism evidence="3 4">
    <name type="scientific">Debaryomyces fabryi</name>
    <dbReference type="NCBI Taxonomy" id="58627"/>
    <lineage>
        <taxon>Eukaryota</taxon>
        <taxon>Fungi</taxon>
        <taxon>Dikarya</taxon>
        <taxon>Ascomycota</taxon>
        <taxon>Saccharomycotina</taxon>
        <taxon>Pichiomycetes</taxon>
        <taxon>Debaryomycetaceae</taxon>
        <taxon>Debaryomyces</taxon>
    </lineage>
</organism>
<dbReference type="PANTHER" id="PTHR35519:SF1">
    <property type="entry name" value="YALI0C06193P"/>
    <property type="match status" value="1"/>
</dbReference>
<keyword evidence="2" id="KW-0472">Membrane</keyword>
<dbReference type="GeneID" id="26840229"/>
<evidence type="ECO:0000256" key="2">
    <source>
        <dbReference type="SAM" id="Phobius"/>
    </source>
</evidence>
<feature type="compositionally biased region" description="Polar residues" evidence="1">
    <location>
        <begin position="223"/>
        <end position="240"/>
    </location>
</feature>
<protein>
    <submittedName>
        <fullName evidence="3">Uncharacterized protein</fullName>
    </submittedName>
</protein>
<keyword evidence="2" id="KW-0812">Transmembrane</keyword>
<feature type="region of interest" description="Disordered" evidence="1">
    <location>
        <begin position="205"/>
        <end position="240"/>
    </location>
</feature>
<dbReference type="RefSeq" id="XP_015467135.1">
    <property type="nucleotide sequence ID" value="XM_015612049.1"/>
</dbReference>
<sequence length="240" mass="26790">MSNVQDQLEGLPGYDIVMDYWNEYAEEHIKVGKNPYEDGNGKKLRLPKNTTKEEQKVWKRVQSTAWVHDKCFLGSCGVGMDCGLGSVPLVVALFPVLGPLVMYGMHARLIHIVTNEYKLPNKLVLQMESQIAFDLLISLPPVIGGFFAWLNGCLTRNAGMIYNYFAYVALEREKNKQPTYVGTGDIDLRSPEPAYTNTARLVNYQSENGASKSKSASKKKSSTNNTNRIKVGSQQQSGFI</sequence>
<name>A0A0V1PXR6_9ASCO</name>
<dbReference type="EMBL" id="LMYN01000066">
    <property type="protein sequence ID" value="KSA01033.1"/>
    <property type="molecule type" value="Genomic_DNA"/>
</dbReference>